<reference evidence="3 4" key="1">
    <citation type="journal article" date="2019" name="Nat. Ecol. Evol.">
        <title>Megaphylogeny resolves global patterns of mushroom evolution.</title>
        <authorList>
            <person name="Varga T."/>
            <person name="Krizsan K."/>
            <person name="Foldi C."/>
            <person name="Dima B."/>
            <person name="Sanchez-Garcia M."/>
            <person name="Sanchez-Ramirez S."/>
            <person name="Szollosi G.J."/>
            <person name="Szarkandi J.G."/>
            <person name="Papp V."/>
            <person name="Albert L."/>
            <person name="Andreopoulos W."/>
            <person name="Angelini C."/>
            <person name="Antonin V."/>
            <person name="Barry K.W."/>
            <person name="Bougher N.L."/>
            <person name="Buchanan P."/>
            <person name="Buyck B."/>
            <person name="Bense V."/>
            <person name="Catcheside P."/>
            <person name="Chovatia M."/>
            <person name="Cooper J."/>
            <person name="Damon W."/>
            <person name="Desjardin D."/>
            <person name="Finy P."/>
            <person name="Geml J."/>
            <person name="Haridas S."/>
            <person name="Hughes K."/>
            <person name="Justo A."/>
            <person name="Karasinski D."/>
            <person name="Kautmanova I."/>
            <person name="Kiss B."/>
            <person name="Kocsube S."/>
            <person name="Kotiranta H."/>
            <person name="LaButti K.M."/>
            <person name="Lechner B.E."/>
            <person name="Liimatainen K."/>
            <person name="Lipzen A."/>
            <person name="Lukacs Z."/>
            <person name="Mihaltcheva S."/>
            <person name="Morgado L.N."/>
            <person name="Niskanen T."/>
            <person name="Noordeloos M.E."/>
            <person name="Ohm R.A."/>
            <person name="Ortiz-Santana B."/>
            <person name="Ovrebo C."/>
            <person name="Racz N."/>
            <person name="Riley R."/>
            <person name="Savchenko A."/>
            <person name="Shiryaev A."/>
            <person name="Soop K."/>
            <person name="Spirin V."/>
            <person name="Szebenyi C."/>
            <person name="Tomsovsky M."/>
            <person name="Tulloss R.E."/>
            <person name="Uehling J."/>
            <person name="Grigoriev I.V."/>
            <person name="Vagvolgyi C."/>
            <person name="Papp T."/>
            <person name="Martin F.M."/>
            <person name="Miettinen O."/>
            <person name="Hibbett D.S."/>
            <person name="Nagy L.G."/>
        </authorList>
    </citation>
    <scope>NUCLEOTIDE SEQUENCE [LARGE SCALE GENOMIC DNA]</scope>
    <source>
        <strain evidence="3 4">FP101781</strain>
    </source>
</reference>
<dbReference type="EMBL" id="QPFP01000001">
    <property type="protein sequence ID" value="TEB39397.1"/>
    <property type="molecule type" value="Genomic_DNA"/>
</dbReference>
<evidence type="ECO:0000256" key="2">
    <source>
        <dbReference type="SAM" id="Phobius"/>
    </source>
</evidence>
<feature type="compositionally biased region" description="Low complexity" evidence="1">
    <location>
        <begin position="212"/>
        <end position="239"/>
    </location>
</feature>
<evidence type="ECO:0000313" key="3">
    <source>
        <dbReference type="EMBL" id="TEB39397.1"/>
    </source>
</evidence>
<feature type="transmembrane region" description="Helical" evidence="2">
    <location>
        <begin position="562"/>
        <end position="588"/>
    </location>
</feature>
<name>A0A4Y7TYZ4_COPMI</name>
<dbReference type="InterPro" id="IPR035892">
    <property type="entry name" value="C2_domain_sf"/>
</dbReference>
<proteinExistence type="predicted"/>
<keyword evidence="2" id="KW-0812">Transmembrane</keyword>
<feature type="transmembrane region" description="Helical" evidence="2">
    <location>
        <begin position="517"/>
        <end position="541"/>
    </location>
</feature>
<evidence type="ECO:0000256" key="1">
    <source>
        <dbReference type="SAM" id="MobiDB-lite"/>
    </source>
</evidence>
<sequence>MYHGTSRDRSSRRLILETQPSIKTAMESAVIDPEAWDLTIVRAQGLRLMRPEKAWRPIVTVEIDKHNHHETVLGVDGQNPNLKQFFKLPLRSYDVQSASTLEMKVWYRSQSKKKSKKRVLVASAAHSLGDLLKRVEFEGTGKPAKGDLLDIRLSCQISSKRSSSSSSKGKPQNGASLTIKLTPPRVHSRQAQSPALEEADQRSRAMEEVGYSSEGSSSSSSSHPAPSISSSSQLSASESKTLIDVQPPSPTQSEARSIPSPPGLRRRKKRKRIKGFFSDDDVISCTASEAGSDTSSRSDSASASGSFNSSTSFFGSAALRGDLPLEEMSFESFDDIDEIMVSNSPTIISLVPKASVQAEKTTKTKTTTTTTTTETTVNERMSIRSWIAGSLLPQHVLAHKPLNASSDSLSKEEVPPYTETDITTVGAGGSVSVVPHSPVEPDVKTLTKNAWWEQFLGNFTFYLDLRDAHVDSQFEVVLQNLRMEWTFMGGFLAALGAVDVAVLAINGDDAIIPLNPLSLRAIALSSTFTGLGITTLAYFILRYSLSPPHLFRVRAQDVYGSYIFFALSARVPTLCMVASAMTLLAFLTVVAFEVWPVGVVVGCFLVGMLMSLQFLVYGCHMFVRGVIGVVRGVVGLVRRVVLRTAAEASGNGAPQPIDCSTGRSEGASRLRVKLAKMKATKPTAGTSV</sequence>
<feature type="transmembrane region" description="Helical" evidence="2">
    <location>
        <begin position="594"/>
        <end position="617"/>
    </location>
</feature>
<dbReference type="SUPFAM" id="SSF49562">
    <property type="entry name" value="C2 domain (Calcium/lipid-binding domain, CaLB)"/>
    <property type="match status" value="1"/>
</dbReference>
<feature type="compositionally biased region" description="Low complexity" evidence="1">
    <location>
        <begin position="159"/>
        <end position="168"/>
    </location>
</feature>
<dbReference type="Proteomes" id="UP000298030">
    <property type="component" value="Unassembled WGS sequence"/>
</dbReference>
<accession>A0A4Y7TYZ4</accession>
<protein>
    <submittedName>
        <fullName evidence="3">Uncharacterized protein</fullName>
    </submittedName>
</protein>
<comment type="caution">
    <text evidence="3">The sequence shown here is derived from an EMBL/GenBank/DDBJ whole genome shotgun (WGS) entry which is preliminary data.</text>
</comment>
<evidence type="ECO:0000313" key="4">
    <source>
        <dbReference type="Proteomes" id="UP000298030"/>
    </source>
</evidence>
<dbReference type="OrthoDB" id="2642524at2759"/>
<keyword evidence="2" id="KW-1133">Transmembrane helix</keyword>
<feature type="region of interest" description="Disordered" evidence="1">
    <location>
        <begin position="159"/>
        <end position="272"/>
    </location>
</feature>
<dbReference type="AlphaFoldDB" id="A0A4Y7TYZ4"/>
<feature type="region of interest" description="Disordered" evidence="1">
    <location>
        <begin position="287"/>
        <end position="308"/>
    </location>
</feature>
<keyword evidence="4" id="KW-1185">Reference proteome</keyword>
<feature type="transmembrane region" description="Helical" evidence="2">
    <location>
        <begin position="485"/>
        <end position="505"/>
    </location>
</feature>
<dbReference type="STRING" id="71717.A0A4Y7TYZ4"/>
<gene>
    <name evidence="3" type="ORF">FA13DRAFT_1769335</name>
</gene>
<keyword evidence="2" id="KW-0472">Membrane</keyword>
<organism evidence="3 4">
    <name type="scientific">Coprinellus micaceus</name>
    <name type="common">Glistening ink-cap mushroom</name>
    <name type="synonym">Coprinus micaceus</name>
    <dbReference type="NCBI Taxonomy" id="71717"/>
    <lineage>
        <taxon>Eukaryota</taxon>
        <taxon>Fungi</taxon>
        <taxon>Dikarya</taxon>
        <taxon>Basidiomycota</taxon>
        <taxon>Agaricomycotina</taxon>
        <taxon>Agaricomycetes</taxon>
        <taxon>Agaricomycetidae</taxon>
        <taxon>Agaricales</taxon>
        <taxon>Agaricineae</taxon>
        <taxon>Psathyrellaceae</taxon>
        <taxon>Coprinellus</taxon>
    </lineage>
</organism>